<reference evidence="2" key="2">
    <citation type="submission" date="2011-02" db="EMBL/GenBank/DDBJ databases">
        <authorList>
            <person name="MacLean D."/>
        </authorList>
    </citation>
    <scope>NUCLEOTIDE SEQUENCE</scope>
</reference>
<keyword evidence="1" id="KW-0812">Transmembrane</keyword>
<evidence type="ECO:0000256" key="1">
    <source>
        <dbReference type="SAM" id="Phobius"/>
    </source>
</evidence>
<feature type="transmembrane region" description="Helical" evidence="1">
    <location>
        <begin position="26"/>
        <end position="49"/>
    </location>
</feature>
<reference evidence="2" key="1">
    <citation type="journal article" date="2011" name="PLoS Biol.">
        <title>Gene gain and loss during evolution of obligate parasitism in the white rust pathogen of Arabidopsis thaliana.</title>
        <authorList>
            <person name="Kemen E."/>
            <person name="Gardiner A."/>
            <person name="Schultz-Larsen T."/>
            <person name="Kemen A.C."/>
            <person name="Balmuth A.L."/>
            <person name="Robert-Seilaniantz A."/>
            <person name="Bailey K."/>
            <person name="Holub E."/>
            <person name="Studholme D.J."/>
            <person name="Maclean D."/>
            <person name="Jones J.D."/>
        </authorList>
    </citation>
    <scope>NUCLEOTIDE SEQUENCE</scope>
</reference>
<gene>
    <name evidence="2" type="primary">AlNc14C99G5995</name>
    <name evidence="2" type="ORF">ALNC14_067930</name>
</gene>
<keyword evidence="1" id="KW-0472">Membrane</keyword>
<name>F0WHD2_9STRA</name>
<evidence type="ECO:0000313" key="2">
    <source>
        <dbReference type="EMBL" id="CCA20650.1"/>
    </source>
</evidence>
<organism evidence="2">
    <name type="scientific">Albugo laibachii Nc14</name>
    <dbReference type="NCBI Taxonomy" id="890382"/>
    <lineage>
        <taxon>Eukaryota</taxon>
        <taxon>Sar</taxon>
        <taxon>Stramenopiles</taxon>
        <taxon>Oomycota</taxon>
        <taxon>Peronosporomycetes</taxon>
        <taxon>Albuginales</taxon>
        <taxon>Albuginaceae</taxon>
        <taxon>Albugo</taxon>
    </lineage>
</organism>
<protein>
    <submittedName>
        <fullName evidence="2">AlNc14C99G5995 protein</fullName>
    </submittedName>
</protein>
<sequence length="54" mass="6229">MVAVWSHRTRERNIFDSKGNHTSEKYYASFIPLSFFGNRVIALVAFLFFPEGSS</sequence>
<dbReference type="HOGENOM" id="CLU_3054333_0_0_1"/>
<keyword evidence="1" id="KW-1133">Transmembrane helix</keyword>
<accession>F0WHD2</accession>
<dbReference type="AlphaFoldDB" id="F0WHD2"/>
<dbReference type="EMBL" id="FR824144">
    <property type="protein sequence ID" value="CCA20650.1"/>
    <property type="molecule type" value="Genomic_DNA"/>
</dbReference>
<proteinExistence type="predicted"/>